<dbReference type="InterPro" id="IPR038063">
    <property type="entry name" value="Transpep_catalytic_dom"/>
</dbReference>
<dbReference type="InterPro" id="IPR005490">
    <property type="entry name" value="LD_TPept_cat_dom"/>
</dbReference>
<dbReference type="EMBL" id="AP021875">
    <property type="protein sequence ID" value="BBO75582.1"/>
    <property type="molecule type" value="Genomic_DNA"/>
</dbReference>
<dbReference type="Pfam" id="PF01471">
    <property type="entry name" value="PG_binding_1"/>
    <property type="match status" value="1"/>
</dbReference>
<dbReference type="GO" id="GO:0071555">
    <property type="term" value="P:cell wall organization"/>
    <property type="evidence" value="ECO:0007669"/>
    <property type="project" value="UniProtKB-UniRule"/>
</dbReference>
<evidence type="ECO:0000256" key="4">
    <source>
        <dbReference type="ARBA" id="ARBA00022960"/>
    </source>
</evidence>
<feature type="active site" description="Proton donor/acceptor" evidence="7">
    <location>
        <position position="446"/>
    </location>
</feature>
<dbReference type="GO" id="GO:0009252">
    <property type="term" value="P:peptidoglycan biosynthetic process"/>
    <property type="evidence" value="ECO:0007669"/>
    <property type="project" value="UniProtKB-UniPathway"/>
</dbReference>
<gene>
    <name evidence="9" type="ORF">DSCW_29990</name>
</gene>
<dbReference type="Gene3D" id="2.40.440.10">
    <property type="entry name" value="L,D-transpeptidase catalytic domain-like"/>
    <property type="match status" value="1"/>
</dbReference>
<dbReference type="KEGG" id="dwd:DSCW_29990"/>
<dbReference type="AlphaFoldDB" id="A0A5K7Z0T2"/>
<dbReference type="InterPro" id="IPR052905">
    <property type="entry name" value="LD-transpeptidase_YkuD-like"/>
</dbReference>
<comment type="similarity">
    <text evidence="2">Belongs to the YkuD family.</text>
</comment>
<organism evidence="9 10">
    <name type="scientific">Desulfosarcina widdelii</name>
    <dbReference type="NCBI Taxonomy" id="947919"/>
    <lineage>
        <taxon>Bacteria</taxon>
        <taxon>Pseudomonadati</taxon>
        <taxon>Thermodesulfobacteriota</taxon>
        <taxon>Desulfobacteria</taxon>
        <taxon>Desulfobacterales</taxon>
        <taxon>Desulfosarcinaceae</taxon>
        <taxon>Desulfosarcina</taxon>
    </lineage>
</organism>
<feature type="domain" description="L,D-TPase catalytic" evidence="8">
    <location>
        <begin position="314"/>
        <end position="491"/>
    </location>
</feature>
<dbReference type="RefSeq" id="WP_155304487.1">
    <property type="nucleotide sequence ID" value="NZ_AP021875.1"/>
</dbReference>
<dbReference type="GO" id="GO:0008360">
    <property type="term" value="P:regulation of cell shape"/>
    <property type="evidence" value="ECO:0007669"/>
    <property type="project" value="UniProtKB-UniRule"/>
</dbReference>
<keyword evidence="6 7" id="KW-0961">Cell wall biogenesis/degradation</keyword>
<dbReference type="SUPFAM" id="SSF47090">
    <property type="entry name" value="PGBD-like"/>
    <property type="match status" value="1"/>
</dbReference>
<evidence type="ECO:0000313" key="9">
    <source>
        <dbReference type="EMBL" id="BBO75582.1"/>
    </source>
</evidence>
<keyword evidence="3" id="KW-0808">Transferase</keyword>
<keyword evidence="5 7" id="KW-0573">Peptidoglycan synthesis</keyword>
<evidence type="ECO:0000256" key="5">
    <source>
        <dbReference type="ARBA" id="ARBA00022984"/>
    </source>
</evidence>
<dbReference type="Gene3D" id="1.10.101.10">
    <property type="entry name" value="PGBD-like superfamily/PGBD"/>
    <property type="match status" value="1"/>
</dbReference>
<dbReference type="PANTHER" id="PTHR41533:SF2">
    <property type="entry name" value="BLR7131 PROTEIN"/>
    <property type="match status" value="1"/>
</dbReference>
<evidence type="ECO:0000256" key="6">
    <source>
        <dbReference type="ARBA" id="ARBA00023316"/>
    </source>
</evidence>
<evidence type="ECO:0000256" key="1">
    <source>
        <dbReference type="ARBA" id="ARBA00004752"/>
    </source>
</evidence>
<comment type="pathway">
    <text evidence="1 7">Cell wall biogenesis; peptidoglycan biosynthesis.</text>
</comment>
<dbReference type="InterPro" id="IPR036366">
    <property type="entry name" value="PGBDSf"/>
</dbReference>
<dbReference type="PANTHER" id="PTHR41533">
    <property type="entry name" value="L,D-TRANSPEPTIDASE HI_1667-RELATED"/>
    <property type="match status" value="1"/>
</dbReference>
<accession>A0A5K7Z0T2</accession>
<dbReference type="CDD" id="cd16913">
    <property type="entry name" value="YkuD_like"/>
    <property type="match status" value="1"/>
</dbReference>
<name>A0A5K7Z0T2_9BACT</name>
<reference evidence="9 10" key="1">
    <citation type="submission" date="2019-11" db="EMBL/GenBank/DDBJ databases">
        <title>Comparative genomics of hydrocarbon-degrading Desulfosarcina strains.</title>
        <authorList>
            <person name="Watanabe M."/>
            <person name="Kojima H."/>
            <person name="Fukui M."/>
        </authorList>
    </citation>
    <scope>NUCLEOTIDE SEQUENCE [LARGE SCALE GENOMIC DNA]</scope>
    <source>
        <strain evidence="9 10">PP31</strain>
    </source>
</reference>
<dbReference type="OrthoDB" id="9778545at2"/>
<dbReference type="GO" id="GO:0004180">
    <property type="term" value="F:carboxypeptidase activity"/>
    <property type="evidence" value="ECO:0007669"/>
    <property type="project" value="UniProtKB-ARBA"/>
</dbReference>
<evidence type="ECO:0000256" key="7">
    <source>
        <dbReference type="PROSITE-ProRule" id="PRU01373"/>
    </source>
</evidence>
<keyword evidence="10" id="KW-1185">Reference proteome</keyword>
<dbReference type="PROSITE" id="PS52029">
    <property type="entry name" value="LD_TPASE"/>
    <property type="match status" value="1"/>
</dbReference>
<dbReference type="InterPro" id="IPR036365">
    <property type="entry name" value="PGBD-like_sf"/>
</dbReference>
<evidence type="ECO:0000259" key="8">
    <source>
        <dbReference type="PROSITE" id="PS52029"/>
    </source>
</evidence>
<evidence type="ECO:0000313" key="10">
    <source>
        <dbReference type="Proteomes" id="UP000427769"/>
    </source>
</evidence>
<dbReference type="Pfam" id="PF20142">
    <property type="entry name" value="Scaffold"/>
    <property type="match status" value="1"/>
</dbReference>
<dbReference type="SUPFAM" id="SSF141523">
    <property type="entry name" value="L,D-transpeptidase catalytic domain-like"/>
    <property type="match status" value="1"/>
</dbReference>
<dbReference type="UniPathway" id="UPA00219"/>
<dbReference type="InterPro" id="IPR002477">
    <property type="entry name" value="Peptidoglycan-bd-like"/>
</dbReference>
<proteinExistence type="inferred from homology"/>
<dbReference type="Proteomes" id="UP000427769">
    <property type="component" value="Chromosome"/>
</dbReference>
<protein>
    <submittedName>
        <fullName evidence="9">Peptidoglycan-binding protein</fullName>
    </submittedName>
</protein>
<dbReference type="Pfam" id="PF03734">
    <property type="entry name" value="YkuD"/>
    <property type="match status" value="1"/>
</dbReference>
<feature type="active site" description="Nucleophile" evidence="7">
    <location>
        <position position="465"/>
    </location>
</feature>
<evidence type="ECO:0000256" key="3">
    <source>
        <dbReference type="ARBA" id="ARBA00022679"/>
    </source>
</evidence>
<sequence length="551" mass="61934">MAKPVRDFLVLKREFIVCCVWVLSFILSPASISMAADGKAPVSTILKELLGTTVPLTILPEEEPLHARTALQKFYVNRGYSPAWSDHSGQTPLSELVSFIWRIDEHGLSPDDYHLSALESANAGDDPVAVELLATDAFLTMAAHLVGGRLNPVTIETDWTAMRRERDLVKHLEDAVSSRTIAASLSDLEPNAPGYGVLKHALAMYRKSSRDGGWSPIPEDAALKPGHEGPGVVKLRERLRATGLLDVSASVSDRFDAELQAAVAMFQRRVGLEADGVVGPKTLRELNKSPAERVDQIRANLERWRWLPEDLGDRHIRVNIADFRLEARRNGRIERVHDVIVGQPYRMTPVFSGEISYVVLNPWWDVPDSIARLDKLPEFRKDPKAVTRLGIEVLDRSEKVIDPKNIDWGRYTTWNFPFRLRQRPGPHNALGMVKIMFPNRHNVYLHDTPSRDLFARTERAFSSGCVRVSDAIGLAEWVLDETPGWTRSEIDHTISEKREKRINLRKNIPVYILYFTAVSEPDGSLRLINDIYGRDARLVAALNGSTSTAKR</sequence>
<dbReference type="InterPro" id="IPR045380">
    <property type="entry name" value="LD_TPept_scaffold_dom"/>
</dbReference>
<keyword evidence="4 7" id="KW-0133">Cell shape</keyword>
<dbReference type="GO" id="GO:0016740">
    <property type="term" value="F:transferase activity"/>
    <property type="evidence" value="ECO:0007669"/>
    <property type="project" value="UniProtKB-KW"/>
</dbReference>
<evidence type="ECO:0000256" key="2">
    <source>
        <dbReference type="ARBA" id="ARBA00005992"/>
    </source>
</evidence>